<reference evidence="4" key="1">
    <citation type="journal article" date="2017" name="Environ. Microbiol. Rep.">
        <title>Genetic Diversity of Marine Anaerobic Ammonium-Oxidizing Bacteria as Revealed by Genomic and Proteomic Analyses of 'Candidatus Scalindua japonica'.</title>
        <authorList>
            <person name="Oshiki M."/>
            <person name="Mizuto K."/>
            <person name="Kimura Z."/>
            <person name="Kindaichi T."/>
            <person name="Satoh H."/>
            <person name="Okabe S."/>
        </authorList>
    </citation>
    <scope>NUCLEOTIDE SEQUENCE [LARGE SCALE GENOMIC DNA]</scope>
    <source>
        <strain evidence="4">husup-a2</strain>
    </source>
</reference>
<dbReference type="EMBL" id="BAOS01000045">
    <property type="protein sequence ID" value="GAX62859.1"/>
    <property type="molecule type" value="Genomic_DNA"/>
</dbReference>
<dbReference type="GO" id="GO:0019867">
    <property type="term" value="C:outer membrane"/>
    <property type="evidence" value="ECO:0007669"/>
    <property type="project" value="InterPro"/>
</dbReference>
<accession>A0A286U3Z4</accession>
<keyword evidence="1" id="KW-0732">Signal</keyword>
<dbReference type="GO" id="GO:0009254">
    <property type="term" value="P:peptidoglycan turnover"/>
    <property type="evidence" value="ECO:0007669"/>
    <property type="project" value="InterPro"/>
</dbReference>
<dbReference type="Proteomes" id="UP000218542">
    <property type="component" value="Unassembled WGS sequence"/>
</dbReference>
<evidence type="ECO:0000259" key="2">
    <source>
        <dbReference type="Pfam" id="PF06725"/>
    </source>
</evidence>
<organism evidence="3 4">
    <name type="scientific">Candidatus Scalindua japonica</name>
    <dbReference type="NCBI Taxonomy" id="1284222"/>
    <lineage>
        <taxon>Bacteria</taxon>
        <taxon>Pseudomonadati</taxon>
        <taxon>Planctomycetota</taxon>
        <taxon>Candidatus Brocadiia</taxon>
        <taxon>Candidatus Brocadiales</taxon>
        <taxon>Candidatus Scalinduaceae</taxon>
        <taxon>Candidatus Scalindua</taxon>
    </lineage>
</organism>
<dbReference type="SUPFAM" id="SSF50685">
    <property type="entry name" value="Barwin-like endoglucanases"/>
    <property type="match status" value="1"/>
</dbReference>
<evidence type="ECO:0000313" key="3">
    <source>
        <dbReference type="EMBL" id="GAX62859.1"/>
    </source>
</evidence>
<dbReference type="PANTHER" id="PTHR30124">
    <property type="entry name" value="MEMBRANE-BOUND LYTIC MUREIN TRANSGLYCOSYLASE A"/>
    <property type="match status" value="1"/>
</dbReference>
<dbReference type="InterPro" id="IPR026044">
    <property type="entry name" value="MltA"/>
</dbReference>
<dbReference type="PANTHER" id="PTHR30124:SF0">
    <property type="entry name" value="MEMBRANE-BOUND LYTIC MUREIN TRANSGLYCOSYLASE A"/>
    <property type="match status" value="1"/>
</dbReference>
<feature type="chain" id="PRO_5012199951" evidence="1">
    <location>
        <begin position="27"/>
        <end position="273"/>
    </location>
</feature>
<comment type="caution">
    <text evidence="3">The sequence shown here is derived from an EMBL/GenBank/DDBJ whole genome shotgun (WGS) entry which is preliminary data.</text>
</comment>
<dbReference type="CDD" id="cd14485">
    <property type="entry name" value="mltA_like_LT_A"/>
    <property type="match status" value="1"/>
</dbReference>
<feature type="signal peptide" evidence="1">
    <location>
        <begin position="1"/>
        <end position="26"/>
    </location>
</feature>
<keyword evidence="4" id="KW-1185">Reference proteome</keyword>
<dbReference type="OrthoDB" id="9783686at2"/>
<name>A0A286U3Z4_9BACT</name>
<dbReference type="Gene3D" id="2.40.40.10">
    <property type="entry name" value="RlpA-like domain"/>
    <property type="match status" value="1"/>
</dbReference>
<dbReference type="GO" id="GO:0008933">
    <property type="term" value="F:peptidoglycan lytic transglycosylase activity"/>
    <property type="evidence" value="ECO:0007669"/>
    <property type="project" value="TreeGrafter"/>
</dbReference>
<sequence length="273" mass="30193">MIQKNNTFNCLLGVALLVVFFLTGCATTTVQETSLSSTEALKTASSPSKRISGTGLTEITDTNKIPDFKDDYGKIELLYAVDNSRLYFEKVKSYPGTFKSIGFTPEKQVETLKLFRDGYVSSKSPQELTEFIAKNFRIFQATGKEHGGEVHFKGYGFPISDKNVTNRTSLAYDWNTAVYFGSLGLHVTPMRSIATDDKVLPPGGLAFVVIEGSTNLNQDKRQSGKSFFVLANDSRSTAKTADRADIFFGIGKNAIQKAENFNTTGKLYYLLKR</sequence>
<gene>
    <name evidence="3" type="ORF">SCALIN_C45_0015</name>
</gene>
<dbReference type="GO" id="GO:0009253">
    <property type="term" value="P:peptidoglycan catabolic process"/>
    <property type="evidence" value="ECO:0007669"/>
    <property type="project" value="TreeGrafter"/>
</dbReference>
<dbReference type="GO" id="GO:0004553">
    <property type="term" value="F:hydrolase activity, hydrolyzing O-glycosyl compounds"/>
    <property type="evidence" value="ECO:0007669"/>
    <property type="project" value="InterPro"/>
</dbReference>
<evidence type="ECO:0000256" key="1">
    <source>
        <dbReference type="SAM" id="SignalP"/>
    </source>
</evidence>
<protein>
    <submittedName>
        <fullName evidence="3">Membrane-bound lytic murein transglycosylase</fullName>
    </submittedName>
</protein>
<dbReference type="AlphaFoldDB" id="A0A286U3Z4"/>
<dbReference type="InterPro" id="IPR010611">
    <property type="entry name" value="3D_dom"/>
</dbReference>
<dbReference type="InterPro" id="IPR036908">
    <property type="entry name" value="RlpA-like_sf"/>
</dbReference>
<evidence type="ECO:0000313" key="4">
    <source>
        <dbReference type="Proteomes" id="UP000218542"/>
    </source>
</evidence>
<dbReference type="RefSeq" id="WP_096896254.1">
    <property type="nucleotide sequence ID" value="NZ_BAOS01000045.1"/>
</dbReference>
<dbReference type="Pfam" id="PF06725">
    <property type="entry name" value="3D"/>
    <property type="match status" value="1"/>
</dbReference>
<feature type="domain" description="3D" evidence="2">
    <location>
        <begin position="191"/>
        <end position="270"/>
    </location>
</feature>
<dbReference type="PROSITE" id="PS51257">
    <property type="entry name" value="PROKAR_LIPOPROTEIN"/>
    <property type="match status" value="1"/>
</dbReference>
<proteinExistence type="predicted"/>